<keyword evidence="2" id="KW-1185">Reference proteome</keyword>
<dbReference type="AlphaFoldDB" id="A0AAV7G6A0"/>
<proteinExistence type="predicted"/>
<sequence length="119" mass="13344">MVLVFFLSDLSKLIIPLLTSSSRSSVARILVELDVSKQFLDKVWIGPENLGYIQSIVMEDFSSYCSHYKLLGHLKQECSILHPFIPPTINPISVYGAKKIANDVHENVPGDLSVDLYVH</sequence>
<dbReference type="Proteomes" id="UP000775213">
    <property type="component" value="Unassembled WGS sequence"/>
</dbReference>
<accession>A0AAV7G6A0</accession>
<comment type="caution">
    <text evidence="1">The sequence shown here is derived from an EMBL/GenBank/DDBJ whole genome shotgun (WGS) entry which is preliminary data.</text>
</comment>
<name>A0AAV7G6A0_DENCH</name>
<gene>
    <name evidence="1" type="ORF">IEQ34_018579</name>
</gene>
<dbReference type="PANTHER" id="PTHR31286:SF165">
    <property type="entry name" value="DUF4283 DOMAIN-CONTAINING PROTEIN"/>
    <property type="match status" value="1"/>
</dbReference>
<organism evidence="1 2">
    <name type="scientific">Dendrobium chrysotoxum</name>
    <name type="common">Orchid</name>
    <dbReference type="NCBI Taxonomy" id="161865"/>
    <lineage>
        <taxon>Eukaryota</taxon>
        <taxon>Viridiplantae</taxon>
        <taxon>Streptophyta</taxon>
        <taxon>Embryophyta</taxon>
        <taxon>Tracheophyta</taxon>
        <taxon>Spermatophyta</taxon>
        <taxon>Magnoliopsida</taxon>
        <taxon>Liliopsida</taxon>
        <taxon>Asparagales</taxon>
        <taxon>Orchidaceae</taxon>
        <taxon>Epidendroideae</taxon>
        <taxon>Malaxideae</taxon>
        <taxon>Dendrobiinae</taxon>
        <taxon>Dendrobium</taxon>
    </lineage>
</organism>
<dbReference type="PANTHER" id="PTHR31286">
    <property type="entry name" value="GLYCINE-RICH CELL WALL STRUCTURAL PROTEIN 1.8-LIKE"/>
    <property type="match status" value="1"/>
</dbReference>
<dbReference type="InterPro" id="IPR040256">
    <property type="entry name" value="At4g02000-like"/>
</dbReference>
<reference evidence="1 2" key="1">
    <citation type="journal article" date="2021" name="Hortic Res">
        <title>Chromosome-scale assembly of the Dendrobium chrysotoxum genome enhances the understanding of orchid evolution.</title>
        <authorList>
            <person name="Zhang Y."/>
            <person name="Zhang G.Q."/>
            <person name="Zhang D."/>
            <person name="Liu X.D."/>
            <person name="Xu X.Y."/>
            <person name="Sun W.H."/>
            <person name="Yu X."/>
            <person name="Zhu X."/>
            <person name="Wang Z.W."/>
            <person name="Zhao X."/>
            <person name="Zhong W.Y."/>
            <person name="Chen H."/>
            <person name="Yin W.L."/>
            <person name="Huang T."/>
            <person name="Niu S.C."/>
            <person name="Liu Z.J."/>
        </authorList>
    </citation>
    <scope>NUCLEOTIDE SEQUENCE [LARGE SCALE GENOMIC DNA]</scope>
    <source>
        <strain evidence="1">Lindl</strain>
    </source>
</reference>
<dbReference type="EMBL" id="JAGFBR010000017">
    <property type="protein sequence ID" value="KAH0451280.1"/>
    <property type="molecule type" value="Genomic_DNA"/>
</dbReference>
<evidence type="ECO:0000313" key="1">
    <source>
        <dbReference type="EMBL" id="KAH0451280.1"/>
    </source>
</evidence>
<protein>
    <submittedName>
        <fullName evidence="1">Uncharacterized protein</fullName>
    </submittedName>
</protein>
<evidence type="ECO:0000313" key="2">
    <source>
        <dbReference type="Proteomes" id="UP000775213"/>
    </source>
</evidence>